<dbReference type="EMBL" id="JAVRJZ010000113">
    <property type="protein sequence ID" value="KAK2703155.1"/>
    <property type="molecule type" value="Genomic_DNA"/>
</dbReference>
<dbReference type="InterPro" id="IPR007053">
    <property type="entry name" value="LRAT_dom"/>
</dbReference>
<evidence type="ECO:0000259" key="1">
    <source>
        <dbReference type="PROSITE" id="PS51934"/>
    </source>
</evidence>
<sequence>MDAVIDPILKKFFSSGPIEAGLEVGTDAGLPGDEYIKIPECYNKRVFYFLSTETMDDLHIGTPEVFTPKEQVHFDVERVPADVANLSINKEREVVEAKNPIVNHWAIYIGPWRYTGREKSAPHVVVHLPGEGDPRKTPSFLHFVRSPIRFASLEVEIENSIQWRINNQRSTRFQFRDCRPQEEVAAVAIESGLRKEPLPEFKEYDFLECNCEHFAKWCFHGEKESLQTSTWLASLMKTL</sequence>
<keyword evidence="3" id="KW-1185">Reference proteome</keyword>
<protein>
    <recommendedName>
        <fullName evidence="1">LRAT domain-containing protein</fullName>
    </recommendedName>
</protein>
<gene>
    <name evidence="2" type="ORF">QYM36_018296</name>
</gene>
<dbReference type="Gene3D" id="3.90.1720.10">
    <property type="entry name" value="endopeptidase domain like (from Nostoc punctiforme)"/>
    <property type="match status" value="1"/>
</dbReference>
<evidence type="ECO:0000313" key="3">
    <source>
        <dbReference type="Proteomes" id="UP001187531"/>
    </source>
</evidence>
<proteinExistence type="predicted"/>
<accession>A0AA88L0I0</accession>
<organism evidence="2 3">
    <name type="scientific">Artemia franciscana</name>
    <name type="common">Brine shrimp</name>
    <name type="synonym">Artemia sanfranciscana</name>
    <dbReference type="NCBI Taxonomy" id="6661"/>
    <lineage>
        <taxon>Eukaryota</taxon>
        <taxon>Metazoa</taxon>
        <taxon>Ecdysozoa</taxon>
        <taxon>Arthropoda</taxon>
        <taxon>Crustacea</taxon>
        <taxon>Branchiopoda</taxon>
        <taxon>Anostraca</taxon>
        <taxon>Artemiidae</taxon>
        <taxon>Artemia</taxon>
    </lineage>
</organism>
<comment type="caution">
    <text evidence="2">The sequence shown here is derived from an EMBL/GenBank/DDBJ whole genome shotgun (WGS) entry which is preliminary data.</text>
</comment>
<dbReference type="Pfam" id="PF04970">
    <property type="entry name" value="LRAT"/>
    <property type="match status" value="1"/>
</dbReference>
<feature type="domain" description="LRAT" evidence="1">
    <location>
        <begin position="94"/>
        <end position="227"/>
    </location>
</feature>
<dbReference type="PROSITE" id="PS51934">
    <property type="entry name" value="LRAT"/>
    <property type="match status" value="1"/>
</dbReference>
<name>A0AA88L0I0_ARTSF</name>
<reference evidence="2" key="1">
    <citation type="submission" date="2023-07" db="EMBL/GenBank/DDBJ databases">
        <title>Chromosome-level genome assembly of Artemia franciscana.</title>
        <authorList>
            <person name="Jo E."/>
        </authorList>
    </citation>
    <scope>NUCLEOTIDE SEQUENCE</scope>
    <source>
        <tissue evidence="2">Whole body</tissue>
    </source>
</reference>
<dbReference type="Proteomes" id="UP001187531">
    <property type="component" value="Unassembled WGS sequence"/>
</dbReference>
<evidence type="ECO:0000313" key="2">
    <source>
        <dbReference type="EMBL" id="KAK2703155.1"/>
    </source>
</evidence>
<dbReference type="AlphaFoldDB" id="A0AA88L0I0"/>